<comment type="caution">
    <text evidence="4">The sequence shown here is derived from an EMBL/GenBank/DDBJ whole genome shotgun (WGS) entry which is preliminary data.</text>
</comment>
<dbReference type="EMBL" id="MPUH01000002">
    <property type="protein sequence ID" value="OMJ96218.1"/>
    <property type="molecule type" value="Genomic_DNA"/>
</dbReference>
<sequence>MLVLIFITLVTAIETGFIPKTKAPPKARKGASMMVHESLNEIFIFGGSEKTENLFNDIWGYNLDSDTWKEYRPLTDTAPGNEYLAPRYACASFVHKDYLYIYGGNSNLGPLKDLWKFDPYNIMWEVIPTINNPRTRFMAAFKDYFIEGIHYMCLYGGYIQGGLGPRLYTLNIDTLTWFLLGYGPFGSAGGGLSVYEDTLYLTGGLCNCTYDNITEPNPYTYRYNLTSNIWEKVNTTGEYITRSLFGYNIWNNYLYNFFGWSDTNYDLEPTIMRLDLTSNNWETLIPDNINEVIQYYAGKKVGNNYYFFGGSDATTITNKFMKYSIDDKTLEIVTKTYPNPTAISNSCMVVISQYIYLFGGMIGSNKLNDLWRYDIVGDSWTKMKTYGDIPSPRSHAGAASEGDVMIIWGGKGTNGYLNDAFQYNAITRTWKILTFPDINPTQRYGVCIALKLPYFYLFGGDTVDGASSILWQYDVSHAKYERLDADIKFTQGFGHACELRVENNDLILYVIYGTGDGDTPLGFIQTHNFNTKKWTTIRDPGLSPDNRSRSIIKLLGDKVYVIGGQTWATKAYSDILEISMSNDSLSYIGNMPIEVYLAPSAYIGSKLYMYGGGSAYDETIRFLVPNSNFMYIDLFSICSDNCDIVCSPGTYKLNSTYCDLCAPGSYSLDYGTEKCSLCPPGTYNNIYGSNSNRQCYPCAEGYFNDMYGQVHCRKCFESYVCPVGTMRPTESSLKDSITSVQPGLYSRPTTEANAIALNVQMAVMALGILVVIIVLCTPKTREMIKSLDAYTILHNYEFDQPLYKKKTFFGSVFTLIFLVLAGVIISQSLVMYFKDNIYETKSLIPLVVLEKDVSKFLTDFNATVTLSNYGGECVTEDFCNENIGFSISRISYETTEFFCRKDDFDCSISFHCSQCEIKSDSSITFSLMELYSYTTAISVNFTSGSSIPGQISSMKIVKVAKNNELFRGNNPTKFYFTVTPSYYVSSISNIEEHTGYHIASELSPESGSSFAPDDMGFTSNLYVQLSISRDLNSLYTNRLPVQTTLILVMALLGSIPGILNIIGSVMAFIEQNYLNCIKNKKKKLDMTSLKKNRRNAENTLRINSKKNLCENNSDSKLLDIFKDEEDPEMIQESND</sequence>
<dbReference type="Proteomes" id="UP000187209">
    <property type="component" value="Unassembled WGS sequence"/>
</dbReference>
<protein>
    <recommendedName>
        <fullName evidence="6">Tyrosine-protein kinase ephrin type A/B receptor-like domain-containing protein</fullName>
    </recommendedName>
</protein>
<evidence type="ECO:0000256" key="3">
    <source>
        <dbReference type="SAM" id="Phobius"/>
    </source>
</evidence>
<keyword evidence="5" id="KW-1185">Reference proteome</keyword>
<evidence type="ECO:0000256" key="1">
    <source>
        <dbReference type="ARBA" id="ARBA00022737"/>
    </source>
</evidence>
<feature type="transmembrane region" description="Helical" evidence="3">
    <location>
        <begin position="808"/>
        <end position="833"/>
    </location>
</feature>
<gene>
    <name evidence="4" type="ORF">SteCoe_177</name>
</gene>
<accession>A0A1R2D4M3</accession>
<keyword evidence="3" id="KW-0812">Transmembrane</keyword>
<dbReference type="CDD" id="cd00185">
    <property type="entry name" value="TNFRSF"/>
    <property type="match status" value="1"/>
</dbReference>
<reference evidence="4 5" key="1">
    <citation type="submission" date="2016-11" db="EMBL/GenBank/DDBJ databases">
        <title>The macronuclear genome of Stentor coeruleus: a giant cell with tiny introns.</title>
        <authorList>
            <person name="Slabodnick M."/>
            <person name="Ruby J.G."/>
            <person name="Reiff S.B."/>
            <person name="Swart E.C."/>
            <person name="Gosai S."/>
            <person name="Prabakaran S."/>
            <person name="Witkowska E."/>
            <person name="Larue G.E."/>
            <person name="Fisher S."/>
            <person name="Freeman R.M."/>
            <person name="Gunawardena J."/>
            <person name="Chu W."/>
            <person name="Stover N.A."/>
            <person name="Gregory B.D."/>
            <person name="Nowacki M."/>
            <person name="Derisi J."/>
            <person name="Roy S.W."/>
            <person name="Marshall W.F."/>
            <person name="Sood P."/>
        </authorList>
    </citation>
    <scope>NUCLEOTIDE SEQUENCE [LARGE SCALE GENOMIC DNA]</scope>
    <source>
        <strain evidence="4">WM001</strain>
    </source>
</reference>
<proteinExistence type="predicted"/>
<dbReference type="PANTHER" id="PTHR47435">
    <property type="entry name" value="KELCH REPEAT PROTEIN (AFU_ORTHOLOGUE AFUA_5G12780)"/>
    <property type="match status" value="1"/>
</dbReference>
<name>A0A1R2D4M3_9CILI</name>
<feature type="transmembrane region" description="Helical" evidence="3">
    <location>
        <begin position="1045"/>
        <end position="1069"/>
    </location>
</feature>
<dbReference type="SMART" id="SM01411">
    <property type="entry name" value="Ephrin_rec_like"/>
    <property type="match status" value="1"/>
</dbReference>
<dbReference type="GO" id="GO:0019760">
    <property type="term" value="P:glucosinolate metabolic process"/>
    <property type="evidence" value="ECO:0007669"/>
    <property type="project" value="UniProtKB-ARBA"/>
</dbReference>
<dbReference type="PANTHER" id="PTHR47435:SF4">
    <property type="entry name" value="KELCH REPEAT PROTEIN (AFU_ORTHOLOGUE AFUA_5G12780)"/>
    <property type="match status" value="1"/>
</dbReference>
<dbReference type="Gene3D" id="2.120.10.80">
    <property type="entry name" value="Kelch-type beta propeller"/>
    <property type="match status" value="3"/>
</dbReference>
<keyword evidence="2" id="KW-0408">Iron</keyword>
<dbReference type="AlphaFoldDB" id="A0A1R2D4M3"/>
<keyword evidence="3" id="KW-1133">Transmembrane helix</keyword>
<keyword evidence="1" id="KW-0677">Repeat</keyword>
<dbReference type="SMART" id="SM00612">
    <property type="entry name" value="Kelch"/>
    <property type="match status" value="3"/>
</dbReference>
<dbReference type="Pfam" id="PF24681">
    <property type="entry name" value="Kelch_KLHDC2_KLHL20_DRC7"/>
    <property type="match status" value="2"/>
</dbReference>
<dbReference type="SUPFAM" id="SSF57184">
    <property type="entry name" value="Growth factor receptor domain"/>
    <property type="match status" value="1"/>
</dbReference>
<dbReference type="InterPro" id="IPR006652">
    <property type="entry name" value="Kelch_1"/>
</dbReference>
<dbReference type="Gene3D" id="2.10.50.10">
    <property type="entry name" value="Tumor Necrosis Factor Receptor, subunit A, domain 2"/>
    <property type="match status" value="1"/>
</dbReference>
<evidence type="ECO:0008006" key="6">
    <source>
        <dbReference type="Google" id="ProtNLM"/>
    </source>
</evidence>
<organism evidence="4 5">
    <name type="scientific">Stentor coeruleus</name>
    <dbReference type="NCBI Taxonomy" id="5963"/>
    <lineage>
        <taxon>Eukaryota</taxon>
        <taxon>Sar</taxon>
        <taxon>Alveolata</taxon>
        <taxon>Ciliophora</taxon>
        <taxon>Postciliodesmatophora</taxon>
        <taxon>Heterotrichea</taxon>
        <taxon>Heterotrichida</taxon>
        <taxon>Stentoridae</taxon>
        <taxon>Stentor</taxon>
    </lineage>
</organism>
<dbReference type="InterPro" id="IPR015915">
    <property type="entry name" value="Kelch-typ_b-propeller"/>
</dbReference>
<evidence type="ECO:0000313" key="5">
    <source>
        <dbReference type="Proteomes" id="UP000187209"/>
    </source>
</evidence>
<keyword evidence="3" id="KW-0472">Membrane</keyword>
<evidence type="ECO:0000313" key="4">
    <source>
        <dbReference type="EMBL" id="OMJ96218.1"/>
    </source>
</evidence>
<dbReference type="OrthoDB" id="432528at2759"/>
<dbReference type="SUPFAM" id="SSF117281">
    <property type="entry name" value="Kelch motif"/>
    <property type="match status" value="3"/>
</dbReference>
<feature type="transmembrane region" description="Helical" evidence="3">
    <location>
        <begin position="755"/>
        <end position="776"/>
    </location>
</feature>
<evidence type="ECO:0000256" key="2">
    <source>
        <dbReference type="ARBA" id="ARBA00023004"/>
    </source>
</evidence>
<dbReference type="InterPro" id="IPR009030">
    <property type="entry name" value="Growth_fac_rcpt_cys_sf"/>
</dbReference>